<reference evidence="1" key="2">
    <citation type="journal article" date="2023" name="Int. J. Mol. Sci.">
        <title>De Novo Assembly and Annotation of 11 Diverse Shrub Willow (Salix) Genomes Reveals Novel Gene Organization in Sex-Linked Regions.</title>
        <authorList>
            <person name="Hyden B."/>
            <person name="Feng K."/>
            <person name="Yates T.B."/>
            <person name="Jawdy S."/>
            <person name="Cereghino C."/>
            <person name="Smart L.B."/>
            <person name="Muchero W."/>
        </authorList>
    </citation>
    <scope>NUCLEOTIDE SEQUENCE</scope>
    <source>
        <tissue evidence="1">Shoot tip</tissue>
    </source>
</reference>
<gene>
    <name evidence="1" type="ORF">OIU74_024370</name>
</gene>
<dbReference type="Proteomes" id="UP001151752">
    <property type="component" value="Chromosome 19"/>
</dbReference>
<reference evidence="1" key="1">
    <citation type="submission" date="2022-11" db="EMBL/GenBank/DDBJ databases">
        <authorList>
            <person name="Hyden B.L."/>
            <person name="Feng K."/>
            <person name="Yates T."/>
            <person name="Jawdy S."/>
            <person name="Smart L.B."/>
            <person name="Muchero W."/>
        </authorList>
    </citation>
    <scope>NUCLEOTIDE SEQUENCE</scope>
    <source>
        <tissue evidence="1">Shoot tip</tissue>
    </source>
</reference>
<comment type="caution">
    <text evidence="1">The sequence shown here is derived from an EMBL/GenBank/DDBJ whole genome shotgun (WGS) entry which is preliminary data.</text>
</comment>
<dbReference type="EMBL" id="JAPFFM010000005">
    <property type="protein sequence ID" value="KAJ6761702.1"/>
    <property type="molecule type" value="Genomic_DNA"/>
</dbReference>
<name>A0A9Q0W6Z8_9ROSI</name>
<dbReference type="AlphaFoldDB" id="A0A9Q0W6Z8"/>
<protein>
    <submittedName>
        <fullName evidence="1">Uncharacterized protein</fullName>
    </submittedName>
</protein>
<keyword evidence="2" id="KW-1185">Reference proteome</keyword>
<proteinExistence type="predicted"/>
<accession>A0A9Q0W6Z8</accession>
<evidence type="ECO:0000313" key="1">
    <source>
        <dbReference type="EMBL" id="KAJ6761702.1"/>
    </source>
</evidence>
<sequence>MSSATRTCFQKLPFPTTILLNLFQRITRLSAYLSHAWRGLKISKSSYHSFKCLVLKLEKYLSRLKLVGFVTLIFIL</sequence>
<organism evidence="1 2">
    <name type="scientific">Salix koriyanagi</name>
    <dbReference type="NCBI Taxonomy" id="2511006"/>
    <lineage>
        <taxon>Eukaryota</taxon>
        <taxon>Viridiplantae</taxon>
        <taxon>Streptophyta</taxon>
        <taxon>Embryophyta</taxon>
        <taxon>Tracheophyta</taxon>
        <taxon>Spermatophyta</taxon>
        <taxon>Magnoliopsida</taxon>
        <taxon>eudicotyledons</taxon>
        <taxon>Gunneridae</taxon>
        <taxon>Pentapetalae</taxon>
        <taxon>rosids</taxon>
        <taxon>fabids</taxon>
        <taxon>Malpighiales</taxon>
        <taxon>Salicaceae</taxon>
        <taxon>Saliceae</taxon>
        <taxon>Salix</taxon>
    </lineage>
</organism>
<evidence type="ECO:0000313" key="2">
    <source>
        <dbReference type="Proteomes" id="UP001151752"/>
    </source>
</evidence>